<keyword evidence="3" id="KW-0788">Thiol protease</keyword>
<dbReference type="STRING" id="1423725.FC19_GL001874"/>
<feature type="active site" description="Acyl-thioester intermediate" evidence="4">
    <location>
        <position position="192"/>
    </location>
</feature>
<evidence type="ECO:0000256" key="4">
    <source>
        <dbReference type="PIRSR" id="PIRSR605754-1"/>
    </source>
</evidence>
<evidence type="ECO:0000313" key="5">
    <source>
        <dbReference type="EMBL" id="KRM97231.1"/>
    </source>
</evidence>
<evidence type="ECO:0000256" key="1">
    <source>
        <dbReference type="ARBA" id="ARBA00022670"/>
    </source>
</evidence>
<keyword evidence="6" id="KW-1185">Reference proteome</keyword>
<dbReference type="InterPro" id="IPR005754">
    <property type="entry name" value="Sortase"/>
</dbReference>
<comment type="caution">
    <text evidence="5">The sequence shown here is derived from an EMBL/GenBank/DDBJ whole genome shotgun (WGS) entry which is preliminary data.</text>
</comment>
<dbReference type="CDD" id="cd06165">
    <property type="entry name" value="Sortase_A"/>
    <property type="match status" value="1"/>
</dbReference>
<dbReference type="SUPFAM" id="SSF63817">
    <property type="entry name" value="Sortase"/>
    <property type="match status" value="1"/>
</dbReference>
<dbReference type="InterPro" id="IPR023365">
    <property type="entry name" value="Sortase_dom-sf"/>
</dbReference>
<dbReference type="Proteomes" id="UP000051015">
    <property type="component" value="Unassembled WGS sequence"/>
</dbReference>
<dbReference type="GO" id="GO:0008234">
    <property type="term" value="F:cysteine-type peptidase activity"/>
    <property type="evidence" value="ECO:0007669"/>
    <property type="project" value="UniProtKB-KW"/>
</dbReference>
<dbReference type="Gene3D" id="2.40.260.10">
    <property type="entry name" value="Sortase"/>
    <property type="match status" value="1"/>
</dbReference>
<proteinExistence type="predicted"/>
<reference evidence="5 6" key="1">
    <citation type="journal article" date="2015" name="Genome Announc.">
        <title>Expanding the biotechnology potential of lactobacilli through comparative genomics of 213 strains and associated genera.</title>
        <authorList>
            <person name="Sun Z."/>
            <person name="Harris H.M."/>
            <person name="McCann A."/>
            <person name="Guo C."/>
            <person name="Argimon S."/>
            <person name="Zhang W."/>
            <person name="Yang X."/>
            <person name="Jeffery I.B."/>
            <person name="Cooney J.C."/>
            <person name="Kagawa T.F."/>
            <person name="Liu W."/>
            <person name="Song Y."/>
            <person name="Salvetti E."/>
            <person name="Wrobel A."/>
            <person name="Rasinkangas P."/>
            <person name="Parkhill J."/>
            <person name="Rea M.C."/>
            <person name="O'Sullivan O."/>
            <person name="Ritari J."/>
            <person name="Douillard F.P."/>
            <person name="Paul Ross R."/>
            <person name="Yang R."/>
            <person name="Briner A.E."/>
            <person name="Felis G.E."/>
            <person name="de Vos W.M."/>
            <person name="Barrangou R."/>
            <person name="Klaenhammer T.R."/>
            <person name="Caufield P.W."/>
            <person name="Cui Y."/>
            <person name="Zhang H."/>
            <person name="O'Toole P.W."/>
        </authorList>
    </citation>
    <scope>NUCLEOTIDE SEQUENCE [LARGE SCALE GENOMIC DNA]</scope>
    <source>
        <strain evidence="5 6">DSM 21051</strain>
    </source>
</reference>
<keyword evidence="1" id="KW-0645">Protease</keyword>
<dbReference type="GO" id="GO:0006508">
    <property type="term" value="P:proteolysis"/>
    <property type="evidence" value="ECO:0007669"/>
    <property type="project" value="UniProtKB-KW"/>
</dbReference>
<protein>
    <submittedName>
        <fullName evidence="5">Sortase</fullName>
    </submittedName>
</protein>
<dbReference type="NCBIfam" id="TIGR01076">
    <property type="entry name" value="sortase_fam"/>
    <property type="match status" value="1"/>
</dbReference>
<dbReference type="OrthoDB" id="1648028at2"/>
<evidence type="ECO:0000256" key="3">
    <source>
        <dbReference type="ARBA" id="ARBA00022807"/>
    </source>
</evidence>
<gene>
    <name evidence="5" type="ORF">FC19_GL001874</name>
</gene>
<evidence type="ECO:0000256" key="2">
    <source>
        <dbReference type="ARBA" id="ARBA00022801"/>
    </source>
</evidence>
<dbReference type="EMBL" id="AYZD01000004">
    <property type="protein sequence ID" value="KRM97231.1"/>
    <property type="molecule type" value="Genomic_DNA"/>
</dbReference>
<keyword evidence="2" id="KW-0378">Hydrolase</keyword>
<organism evidence="5 6">
    <name type="scientific">Liquorilactobacillus aquaticus DSM 21051</name>
    <dbReference type="NCBI Taxonomy" id="1423725"/>
    <lineage>
        <taxon>Bacteria</taxon>
        <taxon>Bacillati</taxon>
        <taxon>Bacillota</taxon>
        <taxon>Bacilli</taxon>
        <taxon>Lactobacillales</taxon>
        <taxon>Lactobacillaceae</taxon>
        <taxon>Liquorilactobacillus</taxon>
    </lineage>
</organism>
<dbReference type="RefSeq" id="WP_057875159.1">
    <property type="nucleotide sequence ID" value="NZ_AYZD01000004.1"/>
</dbReference>
<dbReference type="Pfam" id="PF04203">
    <property type="entry name" value="Sortase"/>
    <property type="match status" value="1"/>
</dbReference>
<accession>A0A0R2CYY1</accession>
<dbReference type="InterPro" id="IPR042007">
    <property type="entry name" value="Sortase_A"/>
</dbReference>
<dbReference type="PATRIC" id="fig|1423725.3.peg.1925"/>
<dbReference type="AlphaFoldDB" id="A0A0R2CYY1"/>
<feature type="active site" description="Proton donor/acceptor" evidence="4">
    <location>
        <position position="130"/>
    </location>
</feature>
<evidence type="ECO:0000313" key="6">
    <source>
        <dbReference type="Proteomes" id="UP000051015"/>
    </source>
</evidence>
<sequence>MKKKVIDSIKIFLLILLLVIGLALVFNEQIKDKIIDNMTHTALKSKPQSLAKAQKKKTSFDFKKVKPVGASEVKEALTADKQTIGKLAIPAVKLKLPVFYGIRNENLLRGTGTMKKEEKMGQGNYALAGHHMSNPNILFSPLAKVKKGNMIYLTNGKRVYEYRVTDKRVVDAYQVQWIEDVPGEKLITLVTCLTAKTGENNRIIVRGELLKNVPLKETKVFR</sequence>
<name>A0A0R2CYY1_9LACO</name>